<organism evidence="2 3">
    <name type="scientific">Lentinus brumalis</name>
    <dbReference type="NCBI Taxonomy" id="2498619"/>
    <lineage>
        <taxon>Eukaryota</taxon>
        <taxon>Fungi</taxon>
        <taxon>Dikarya</taxon>
        <taxon>Basidiomycota</taxon>
        <taxon>Agaricomycotina</taxon>
        <taxon>Agaricomycetes</taxon>
        <taxon>Polyporales</taxon>
        <taxon>Polyporaceae</taxon>
        <taxon>Lentinus</taxon>
    </lineage>
</organism>
<keyword evidence="1" id="KW-0732">Signal</keyword>
<evidence type="ECO:0000256" key="1">
    <source>
        <dbReference type="SAM" id="SignalP"/>
    </source>
</evidence>
<feature type="chain" id="PRO_5016868702" evidence="1">
    <location>
        <begin position="32"/>
        <end position="77"/>
    </location>
</feature>
<reference evidence="2 3" key="1">
    <citation type="journal article" date="2018" name="Biotechnol. Biofuels">
        <title>Integrative visual omics of the white-rot fungus Polyporus brumalis exposes the biotechnological potential of its oxidative enzymes for delignifying raw plant biomass.</title>
        <authorList>
            <person name="Miyauchi S."/>
            <person name="Rancon A."/>
            <person name="Drula E."/>
            <person name="Hage H."/>
            <person name="Chaduli D."/>
            <person name="Favel A."/>
            <person name="Grisel S."/>
            <person name="Henrissat B."/>
            <person name="Herpoel-Gimbert I."/>
            <person name="Ruiz-Duenas F.J."/>
            <person name="Chevret D."/>
            <person name="Hainaut M."/>
            <person name="Lin J."/>
            <person name="Wang M."/>
            <person name="Pangilinan J."/>
            <person name="Lipzen A."/>
            <person name="Lesage-Meessen L."/>
            <person name="Navarro D."/>
            <person name="Riley R."/>
            <person name="Grigoriev I.V."/>
            <person name="Zhou S."/>
            <person name="Raouche S."/>
            <person name="Rosso M.N."/>
        </authorList>
    </citation>
    <scope>NUCLEOTIDE SEQUENCE [LARGE SCALE GENOMIC DNA]</scope>
    <source>
        <strain evidence="2 3">BRFM 1820</strain>
    </source>
</reference>
<proteinExistence type="predicted"/>
<accession>A0A371DFN5</accession>
<feature type="signal peptide" evidence="1">
    <location>
        <begin position="1"/>
        <end position="31"/>
    </location>
</feature>
<evidence type="ECO:0000313" key="3">
    <source>
        <dbReference type="Proteomes" id="UP000256964"/>
    </source>
</evidence>
<dbReference type="EMBL" id="KZ857395">
    <property type="protein sequence ID" value="RDX51318.1"/>
    <property type="molecule type" value="Genomic_DNA"/>
</dbReference>
<keyword evidence="3" id="KW-1185">Reference proteome</keyword>
<protein>
    <submittedName>
        <fullName evidence="2">Uncharacterized protein</fullName>
    </submittedName>
</protein>
<dbReference type="Proteomes" id="UP000256964">
    <property type="component" value="Unassembled WGS sequence"/>
</dbReference>
<evidence type="ECO:0000313" key="2">
    <source>
        <dbReference type="EMBL" id="RDX51318.1"/>
    </source>
</evidence>
<dbReference type="AlphaFoldDB" id="A0A371DFN5"/>
<name>A0A371DFN5_9APHY</name>
<sequence>MGSAVSERQTRQRPLALVSILLHLVLRMTSNYRPQYWAYCNKDIAESLCHIRSLRTELAGNSARRPGCHVTRTGLPC</sequence>
<gene>
    <name evidence="2" type="ORF">OH76DRAFT_323971</name>
</gene>